<protein>
    <submittedName>
        <fullName evidence="2">Uncharacterized protein</fullName>
    </submittedName>
</protein>
<evidence type="ECO:0000313" key="2">
    <source>
        <dbReference type="EMBL" id="BBH10462.1"/>
    </source>
</evidence>
<reference evidence="2" key="1">
    <citation type="journal article" date="2019" name="Science">
        <title>Mutation of a bHLH transcription factor allowed almond domestication.</title>
        <authorList>
            <person name="Sanchez-Perez R."/>
            <person name="Pavan S."/>
            <person name="Mazzeo R."/>
            <person name="Moldovan C."/>
            <person name="Aiese Cigliano R."/>
            <person name="Del Cueto J."/>
            <person name="Ricciardi F."/>
            <person name="Lotti C."/>
            <person name="Ricciardi L."/>
            <person name="Dicenta F."/>
            <person name="Lopez-Marques R.L."/>
            <person name="Lindberg Moller B."/>
        </authorList>
    </citation>
    <scope>NUCLEOTIDE SEQUENCE</scope>
</reference>
<accession>A0A4Y1S2A6</accession>
<evidence type="ECO:0000256" key="1">
    <source>
        <dbReference type="SAM" id="MobiDB-lite"/>
    </source>
</evidence>
<feature type="region of interest" description="Disordered" evidence="1">
    <location>
        <begin position="118"/>
        <end position="203"/>
    </location>
</feature>
<feature type="region of interest" description="Disordered" evidence="1">
    <location>
        <begin position="1"/>
        <end position="20"/>
    </location>
</feature>
<feature type="compositionally biased region" description="Basic and acidic residues" evidence="1">
    <location>
        <begin position="148"/>
        <end position="158"/>
    </location>
</feature>
<feature type="non-terminal residue" evidence="2">
    <location>
        <position position="1"/>
    </location>
</feature>
<gene>
    <name evidence="2" type="ORF">Prudu_023258</name>
</gene>
<proteinExistence type="predicted"/>
<dbReference type="AlphaFoldDB" id="A0A4Y1S2A6"/>
<name>A0A4Y1S2A6_PRUDU</name>
<organism evidence="2">
    <name type="scientific">Prunus dulcis</name>
    <name type="common">Almond</name>
    <name type="synonym">Amygdalus dulcis</name>
    <dbReference type="NCBI Taxonomy" id="3755"/>
    <lineage>
        <taxon>Eukaryota</taxon>
        <taxon>Viridiplantae</taxon>
        <taxon>Streptophyta</taxon>
        <taxon>Embryophyta</taxon>
        <taxon>Tracheophyta</taxon>
        <taxon>Spermatophyta</taxon>
        <taxon>Magnoliopsida</taxon>
        <taxon>eudicotyledons</taxon>
        <taxon>Gunneridae</taxon>
        <taxon>Pentapetalae</taxon>
        <taxon>rosids</taxon>
        <taxon>fabids</taxon>
        <taxon>Rosales</taxon>
        <taxon>Rosaceae</taxon>
        <taxon>Amygdaloideae</taxon>
        <taxon>Amygdaleae</taxon>
        <taxon>Prunus</taxon>
    </lineage>
</organism>
<sequence length="203" mass="22245">SALSLLPKLPRPRPSSLPDVAPATLLGADLRDRCQMNQHTTADISRPTSAAAVISPPFLHQIDRVRHQRSSRLAGETFEGRSCRRTGIHHRATHNLRASSQAPGVQLTHRRDLRRVQLARTSSHRSTRDPPPGQSKLPRHPVSCRTRIGFDSDSKAEIGSDPVTKSIRAANWQDSGDYGQPDPPAGLDDAKSTRAALARYRGP</sequence>
<dbReference type="EMBL" id="AP019304">
    <property type="protein sequence ID" value="BBH10462.1"/>
    <property type="molecule type" value="Genomic_DNA"/>
</dbReference>
<feature type="compositionally biased region" description="Low complexity" evidence="1">
    <location>
        <begin position="1"/>
        <end position="18"/>
    </location>
</feature>